<dbReference type="AlphaFoldDB" id="A0A8K0FZ65"/>
<accession>A0A8K0FZ65</accession>
<dbReference type="EMBL" id="VTPC01091070">
    <property type="protein sequence ID" value="KAF2879794.1"/>
    <property type="molecule type" value="Genomic_DNA"/>
</dbReference>
<proteinExistence type="predicted"/>
<feature type="coiled-coil region" evidence="1">
    <location>
        <begin position="30"/>
        <end position="75"/>
    </location>
</feature>
<dbReference type="OrthoDB" id="10495288at2759"/>
<comment type="caution">
    <text evidence="2">The sequence shown here is derived from an EMBL/GenBank/DDBJ whole genome shotgun (WGS) entry which is preliminary data.</text>
</comment>
<evidence type="ECO:0000256" key="1">
    <source>
        <dbReference type="SAM" id="Coils"/>
    </source>
</evidence>
<name>A0A8K0FZ65_IGNLU</name>
<evidence type="ECO:0000313" key="2">
    <source>
        <dbReference type="EMBL" id="KAF2879794.1"/>
    </source>
</evidence>
<keyword evidence="1" id="KW-0175">Coiled coil</keyword>
<gene>
    <name evidence="2" type="ORF">ILUMI_26369</name>
</gene>
<sequence length="218" mass="24574">MASFASVTYKGCNKTNKKLQEILKLKLTEIEGLSFQVSKLEKALQKSEQQRECEEQAAQQIVSKLTENLKEVTQKFETKLGENTREFKEKQLVLEKSYSDLLQQKEEDHELNLRAIEERLQKEISSHGRCWSVIGDWTALRFCAADGGVLAQGSPGQWRHKSGCKCWAVGRAVHQGRRASIVAGILETVIPCITKLAWRSQASVQHNWSGAVSFTLTP</sequence>
<protein>
    <submittedName>
        <fullName evidence="2">Uncharacterized protein</fullName>
    </submittedName>
</protein>
<keyword evidence="3" id="KW-1185">Reference proteome</keyword>
<evidence type="ECO:0000313" key="3">
    <source>
        <dbReference type="Proteomes" id="UP000801492"/>
    </source>
</evidence>
<reference evidence="2" key="1">
    <citation type="submission" date="2019-08" db="EMBL/GenBank/DDBJ databases">
        <title>The genome of the North American firefly Photinus pyralis.</title>
        <authorList>
            <consortium name="Photinus pyralis genome working group"/>
            <person name="Fallon T.R."/>
            <person name="Sander Lower S.E."/>
            <person name="Weng J.-K."/>
        </authorList>
    </citation>
    <scope>NUCLEOTIDE SEQUENCE</scope>
    <source>
        <strain evidence="2">TRF0915ILg1</strain>
        <tissue evidence="2">Whole body</tissue>
    </source>
</reference>
<organism evidence="2 3">
    <name type="scientific">Ignelater luminosus</name>
    <name type="common">Cucubano</name>
    <name type="synonym">Pyrophorus luminosus</name>
    <dbReference type="NCBI Taxonomy" id="2038154"/>
    <lineage>
        <taxon>Eukaryota</taxon>
        <taxon>Metazoa</taxon>
        <taxon>Ecdysozoa</taxon>
        <taxon>Arthropoda</taxon>
        <taxon>Hexapoda</taxon>
        <taxon>Insecta</taxon>
        <taxon>Pterygota</taxon>
        <taxon>Neoptera</taxon>
        <taxon>Endopterygota</taxon>
        <taxon>Coleoptera</taxon>
        <taxon>Polyphaga</taxon>
        <taxon>Elateriformia</taxon>
        <taxon>Elateroidea</taxon>
        <taxon>Elateridae</taxon>
        <taxon>Agrypninae</taxon>
        <taxon>Pyrophorini</taxon>
        <taxon>Ignelater</taxon>
    </lineage>
</organism>
<dbReference type="Proteomes" id="UP000801492">
    <property type="component" value="Unassembled WGS sequence"/>
</dbReference>